<reference evidence="13" key="1">
    <citation type="submission" date="2017-01" db="EMBL/GenBank/DDBJ databases">
        <authorList>
            <person name="Varghese N."/>
            <person name="Submissions S."/>
        </authorList>
    </citation>
    <scope>NUCLEOTIDE SEQUENCE [LARGE SCALE GENOMIC DNA]</scope>
    <source>
        <strain evidence="13">DSM 29591</strain>
    </source>
</reference>
<dbReference type="PANTHER" id="PTHR11904">
    <property type="entry name" value="METHYLTHIOADENOSINE/PURINE NUCLEOSIDE PHOSPHORYLASE"/>
    <property type="match status" value="1"/>
</dbReference>
<protein>
    <recommendedName>
        <fullName evidence="5 9">Purine nucleoside phosphorylase</fullName>
        <ecNumber evidence="4 9">2.4.2.1</ecNumber>
    </recommendedName>
    <alternativeName>
        <fullName evidence="8 9">Inosine-guanosine phosphorylase</fullName>
    </alternativeName>
</protein>
<gene>
    <name evidence="12" type="ORF">SAMN05421665_2029</name>
</gene>
<evidence type="ECO:0000256" key="3">
    <source>
        <dbReference type="ARBA" id="ARBA00011233"/>
    </source>
</evidence>
<sequence>MSKNAKDLASQIKKAAGDTPVRIGLILGSGLGHIANEVDGTAIPYTDLPGFPHAGVSGHNPNLVIGTLEGVRVAVFGGRAHYYESGRGDAMRLPLEVLRELGADTMIATNAAGSMQVDMPTGSIMCLSDHINFSGLNPLIGEQTDARFVPMKDAYDPEIRTALHAAAKAADVAMADGVYAWYSGPSFETPAEIRAIKMLGADAVGMSTVPEVILARFLGLKAAAISTITNMAAGMSDEAISHEHTKAMAPIGAAKLEKVLRGYLRSLP</sequence>
<dbReference type="GO" id="GO:0004731">
    <property type="term" value="F:purine-nucleoside phosphorylase activity"/>
    <property type="evidence" value="ECO:0007669"/>
    <property type="project" value="UniProtKB-EC"/>
</dbReference>
<evidence type="ECO:0000256" key="7">
    <source>
        <dbReference type="ARBA" id="ARBA00022679"/>
    </source>
</evidence>
<comment type="similarity">
    <text evidence="2 9">Belongs to the PNP/MTAP phosphorylase family.</text>
</comment>
<comment type="pathway">
    <text evidence="1 9">Purine metabolism; purine nucleoside salvage.</text>
</comment>
<evidence type="ECO:0000256" key="10">
    <source>
        <dbReference type="PIRSR" id="PIRSR000477-2"/>
    </source>
</evidence>
<dbReference type="STRING" id="287098.SAMN05421665_2029"/>
<feature type="binding site" evidence="10">
    <location>
        <position position="230"/>
    </location>
    <ligand>
        <name>a purine D-ribonucleoside</name>
        <dbReference type="ChEBI" id="CHEBI:142355"/>
    </ligand>
</feature>
<dbReference type="CDD" id="cd09009">
    <property type="entry name" value="PNP-EcPNPII_like"/>
    <property type="match status" value="1"/>
</dbReference>
<feature type="binding site" evidence="10">
    <location>
        <position position="207"/>
    </location>
    <ligand>
        <name>phosphate</name>
        <dbReference type="ChEBI" id="CHEBI:43474"/>
    </ligand>
</feature>
<name>A0A1R3X2W1_9RHOB</name>
<dbReference type="SUPFAM" id="SSF53167">
    <property type="entry name" value="Purine and uridine phosphorylases"/>
    <property type="match status" value="1"/>
</dbReference>
<organism evidence="12 13">
    <name type="scientific">Yoonia rosea</name>
    <dbReference type="NCBI Taxonomy" id="287098"/>
    <lineage>
        <taxon>Bacteria</taxon>
        <taxon>Pseudomonadati</taxon>
        <taxon>Pseudomonadota</taxon>
        <taxon>Alphaproteobacteria</taxon>
        <taxon>Rhodobacterales</taxon>
        <taxon>Paracoccaceae</taxon>
        <taxon>Yoonia</taxon>
    </lineage>
</organism>
<dbReference type="AlphaFoldDB" id="A0A1R3X2W1"/>
<dbReference type="InterPro" id="IPR011269">
    <property type="entry name" value="PUNP"/>
</dbReference>
<feature type="binding site" evidence="10">
    <location>
        <position position="29"/>
    </location>
    <ligand>
        <name>phosphate</name>
        <dbReference type="ChEBI" id="CHEBI:43474"/>
    </ligand>
</feature>
<comment type="function">
    <text evidence="9">The purine nucleoside phosphorylases catalyze the phosphorolytic breakdown of the N-glycosidic bond in the beta-(deoxy)ribonucleoside molecules, with the formation of the corresponding free purine bases and pentose-1-phosphate.</text>
</comment>
<accession>A0A1R3X2W1</accession>
<keyword evidence="6 9" id="KW-0328">Glycosyltransferase</keyword>
<dbReference type="NCBIfam" id="TIGR01697">
    <property type="entry name" value="PNPH-PUNA-XAPA"/>
    <property type="match status" value="1"/>
</dbReference>
<dbReference type="Gene3D" id="3.40.50.1580">
    <property type="entry name" value="Nucleoside phosphorylase domain"/>
    <property type="match status" value="1"/>
</dbReference>
<dbReference type="RefSeq" id="WP_076659421.1">
    <property type="nucleotide sequence ID" value="NZ_FTPR01000001.1"/>
</dbReference>
<comment type="subunit">
    <text evidence="3">Homotrimer.</text>
</comment>
<evidence type="ECO:0000256" key="2">
    <source>
        <dbReference type="ARBA" id="ARBA00006751"/>
    </source>
</evidence>
<dbReference type="EMBL" id="FTPR01000001">
    <property type="protein sequence ID" value="SIT85309.1"/>
    <property type="molecule type" value="Genomic_DNA"/>
</dbReference>
<dbReference type="EC" id="2.4.2.1" evidence="4 9"/>
<evidence type="ECO:0000256" key="8">
    <source>
        <dbReference type="ARBA" id="ARBA00031036"/>
    </source>
</evidence>
<keyword evidence="13" id="KW-1185">Reference proteome</keyword>
<evidence type="ECO:0000256" key="5">
    <source>
        <dbReference type="ARBA" id="ARBA00013834"/>
    </source>
</evidence>
<feature type="binding site" evidence="10">
    <location>
        <position position="188"/>
    </location>
    <ligand>
        <name>a purine D-ribonucleoside</name>
        <dbReference type="ChEBI" id="CHEBI:142355"/>
    </ligand>
</feature>
<feature type="binding site" evidence="10">
    <location>
        <position position="111"/>
    </location>
    <ligand>
        <name>phosphate</name>
        <dbReference type="ChEBI" id="CHEBI:43474"/>
    </ligand>
</feature>
<dbReference type="Proteomes" id="UP000186997">
    <property type="component" value="Unassembled WGS sequence"/>
</dbReference>
<dbReference type="PANTHER" id="PTHR11904:SF9">
    <property type="entry name" value="PURINE NUCLEOSIDE PHOSPHORYLASE-RELATED"/>
    <property type="match status" value="1"/>
</dbReference>
<keyword evidence="7 9" id="KW-0808">Transferase</keyword>
<dbReference type="UniPathway" id="UPA00606"/>
<evidence type="ECO:0000313" key="12">
    <source>
        <dbReference type="EMBL" id="SIT85309.1"/>
    </source>
</evidence>
<dbReference type="OrthoDB" id="1523230at2"/>
<proteinExistence type="inferred from homology"/>
<dbReference type="PIRSF" id="PIRSF000477">
    <property type="entry name" value="PurNPase"/>
    <property type="match status" value="1"/>
</dbReference>
<dbReference type="NCBIfam" id="TIGR01698">
    <property type="entry name" value="PUNP"/>
    <property type="match status" value="1"/>
</dbReference>
<feature type="binding site" evidence="10">
    <location>
        <position position="59"/>
    </location>
    <ligand>
        <name>phosphate</name>
        <dbReference type="ChEBI" id="CHEBI:43474"/>
    </ligand>
</feature>
<evidence type="ECO:0000259" key="11">
    <source>
        <dbReference type="Pfam" id="PF01048"/>
    </source>
</evidence>
<dbReference type="InterPro" id="IPR035994">
    <property type="entry name" value="Nucleoside_phosphorylase_sf"/>
</dbReference>
<feature type="domain" description="Nucleoside phosphorylase" evidence="11">
    <location>
        <begin position="22"/>
        <end position="265"/>
    </location>
</feature>
<evidence type="ECO:0000256" key="6">
    <source>
        <dbReference type="ARBA" id="ARBA00022676"/>
    </source>
</evidence>
<evidence type="ECO:0000256" key="4">
    <source>
        <dbReference type="ARBA" id="ARBA00011886"/>
    </source>
</evidence>
<evidence type="ECO:0000313" key="13">
    <source>
        <dbReference type="Proteomes" id="UP000186997"/>
    </source>
</evidence>
<feature type="binding site" evidence="10">
    <location>
        <begin position="79"/>
        <end position="81"/>
    </location>
    <ligand>
        <name>phosphate</name>
        <dbReference type="ChEBI" id="CHEBI:43474"/>
    </ligand>
</feature>
<dbReference type="GO" id="GO:0005737">
    <property type="term" value="C:cytoplasm"/>
    <property type="evidence" value="ECO:0007669"/>
    <property type="project" value="TreeGrafter"/>
</dbReference>
<dbReference type="GO" id="GO:0009116">
    <property type="term" value="P:nucleoside metabolic process"/>
    <property type="evidence" value="ECO:0007669"/>
    <property type="project" value="InterPro"/>
</dbReference>
<dbReference type="InterPro" id="IPR000845">
    <property type="entry name" value="Nucleoside_phosphorylase_d"/>
</dbReference>
<dbReference type="NCBIfam" id="NF006054">
    <property type="entry name" value="PRK08202.1"/>
    <property type="match status" value="1"/>
</dbReference>
<dbReference type="InterPro" id="IPR011268">
    <property type="entry name" value="Purine_phosphorylase"/>
</dbReference>
<evidence type="ECO:0000256" key="9">
    <source>
        <dbReference type="PIRNR" id="PIRNR000477"/>
    </source>
</evidence>
<evidence type="ECO:0000256" key="1">
    <source>
        <dbReference type="ARBA" id="ARBA00005058"/>
    </source>
</evidence>
<dbReference type="Pfam" id="PF01048">
    <property type="entry name" value="PNP_UDP_1"/>
    <property type="match status" value="1"/>
</dbReference>